<comment type="caution">
    <text evidence="2">The sequence shown here is derived from an EMBL/GenBank/DDBJ whole genome shotgun (WGS) entry which is preliminary data.</text>
</comment>
<sequence>MKKMVVITGLSAVMLLGASVGAYAASNVQEIKAYLSRTTKVKLDNGDVRVSLSQPIQTIIYKGSLYIPLRTVEQYTDVSATWSSKDQTLSFVSSPYRTFTAEEMLSINTYGYSLKVPKSLDNIEYTVQSDDIVQSSIQKGIRDKRVKSVINIRYYAQEEEIHVRHDDIASIEIFKINDWNDLQHTNYPGILLAQNKNWAFIVKTPSESVLPKGTLDHSDYTASAQIIKNHSYYLYPSTK</sequence>
<gene>
    <name evidence="2" type="ORF">SAMN05421578_101514</name>
</gene>
<dbReference type="Proteomes" id="UP000186666">
    <property type="component" value="Unassembled WGS sequence"/>
</dbReference>
<keyword evidence="3" id="KW-1185">Reference proteome</keyword>
<proteinExistence type="predicted"/>
<feature type="signal peptide" evidence="1">
    <location>
        <begin position="1"/>
        <end position="24"/>
    </location>
</feature>
<evidence type="ECO:0000313" key="2">
    <source>
        <dbReference type="EMBL" id="SIQ38161.1"/>
    </source>
</evidence>
<organism evidence="2 3">
    <name type="scientific">Paenibacillus macquariensis</name>
    <dbReference type="NCBI Taxonomy" id="948756"/>
    <lineage>
        <taxon>Bacteria</taxon>
        <taxon>Bacillati</taxon>
        <taxon>Bacillota</taxon>
        <taxon>Bacilli</taxon>
        <taxon>Bacillales</taxon>
        <taxon>Paenibacillaceae</taxon>
        <taxon>Paenibacillus</taxon>
    </lineage>
</organism>
<feature type="chain" id="PRO_5045463761" description="Copper amine oxidase-like N-terminal domain-containing protein" evidence="1">
    <location>
        <begin position="25"/>
        <end position="239"/>
    </location>
</feature>
<reference evidence="2 3" key="1">
    <citation type="submission" date="2017-01" db="EMBL/GenBank/DDBJ databases">
        <authorList>
            <person name="Varghese N."/>
            <person name="Submissions S."/>
        </authorList>
    </citation>
    <scope>NUCLEOTIDE SEQUENCE [LARGE SCALE GENOMIC DNA]</scope>
    <source>
        <strain evidence="2 3">ATCC 23464</strain>
    </source>
</reference>
<protein>
    <recommendedName>
        <fullName evidence="4">Copper amine oxidase-like N-terminal domain-containing protein</fullName>
    </recommendedName>
</protein>
<evidence type="ECO:0008006" key="4">
    <source>
        <dbReference type="Google" id="ProtNLM"/>
    </source>
</evidence>
<dbReference type="EMBL" id="FTNK01000001">
    <property type="protein sequence ID" value="SIQ38161.1"/>
    <property type="molecule type" value="Genomic_DNA"/>
</dbReference>
<dbReference type="RefSeq" id="WP_068589469.1">
    <property type="nucleotide sequence ID" value="NZ_FTNK01000001.1"/>
</dbReference>
<name>A0ABY1JLE6_9BACL</name>
<keyword evidence="1" id="KW-0732">Signal</keyword>
<accession>A0ABY1JLE6</accession>
<evidence type="ECO:0000313" key="3">
    <source>
        <dbReference type="Proteomes" id="UP000186666"/>
    </source>
</evidence>
<evidence type="ECO:0000256" key="1">
    <source>
        <dbReference type="SAM" id="SignalP"/>
    </source>
</evidence>